<sequence length="123" mass="12705">MSAAEVRELLRQAALVSARVSTALQDSGLTVDRWRVLAHVAGCAERPPAMSEVAEELGLSPATTTRTVDALVEIGAVFREVAVGDRRRVVLRPSRPGIALLASVDPLVAVAAADGPVAAGRGA</sequence>
<accession>A0ABV5LWD9</accession>
<dbReference type="EMBL" id="JBHMDM010000007">
    <property type="protein sequence ID" value="MFB9378311.1"/>
    <property type="molecule type" value="Genomic_DNA"/>
</dbReference>
<dbReference type="PANTHER" id="PTHR33164:SF43">
    <property type="entry name" value="HTH-TYPE TRANSCRIPTIONAL REPRESSOR YETL"/>
    <property type="match status" value="1"/>
</dbReference>
<feature type="domain" description="HTH marR-type" evidence="1">
    <location>
        <begin position="3"/>
        <end position="123"/>
    </location>
</feature>
<dbReference type="SUPFAM" id="SSF46785">
    <property type="entry name" value="Winged helix' DNA-binding domain"/>
    <property type="match status" value="1"/>
</dbReference>
<dbReference type="Pfam" id="PF12802">
    <property type="entry name" value="MarR_2"/>
    <property type="match status" value="1"/>
</dbReference>
<dbReference type="InterPro" id="IPR036388">
    <property type="entry name" value="WH-like_DNA-bd_sf"/>
</dbReference>
<dbReference type="Gene3D" id="1.10.10.10">
    <property type="entry name" value="Winged helix-like DNA-binding domain superfamily/Winged helix DNA-binding domain"/>
    <property type="match status" value="1"/>
</dbReference>
<dbReference type="RefSeq" id="WP_380137113.1">
    <property type="nucleotide sequence ID" value="NZ_JBHLUI010000008.1"/>
</dbReference>
<dbReference type="PROSITE" id="PS50995">
    <property type="entry name" value="HTH_MARR_2"/>
    <property type="match status" value="1"/>
</dbReference>
<evidence type="ECO:0000313" key="2">
    <source>
        <dbReference type="EMBL" id="MFB9378311.1"/>
    </source>
</evidence>
<protein>
    <submittedName>
        <fullName evidence="2">MarR family winged helix-turn-helix transcriptional regulator</fullName>
    </submittedName>
</protein>
<comment type="caution">
    <text evidence="2">The sequence shown here is derived from an EMBL/GenBank/DDBJ whole genome shotgun (WGS) entry which is preliminary data.</text>
</comment>
<dbReference type="Proteomes" id="UP001589748">
    <property type="component" value="Unassembled WGS sequence"/>
</dbReference>
<dbReference type="SMART" id="SM00347">
    <property type="entry name" value="HTH_MARR"/>
    <property type="match status" value="1"/>
</dbReference>
<evidence type="ECO:0000313" key="3">
    <source>
        <dbReference type="Proteomes" id="UP001589748"/>
    </source>
</evidence>
<dbReference type="InterPro" id="IPR039422">
    <property type="entry name" value="MarR/SlyA-like"/>
</dbReference>
<keyword evidence="3" id="KW-1185">Reference proteome</keyword>
<dbReference type="InterPro" id="IPR036390">
    <property type="entry name" value="WH_DNA-bd_sf"/>
</dbReference>
<gene>
    <name evidence="2" type="ORF">ACFFVI_15180</name>
</gene>
<name>A0ABV5LWD9_9ACTN</name>
<proteinExistence type="predicted"/>
<organism evidence="2 3">
    <name type="scientific">Kineococcus gynurae</name>
    <dbReference type="NCBI Taxonomy" id="452979"/>
    <lineage>
        <taxon>Bacteria</taxon>
        <taxon>Bacillati</taxon>
        <taxon>Actinomycetota</taxon>
        <taxon>Actinomycetes</taxon>
        <taxon>Kineosporiales</taxon>
        <taxon>Kineosporiaceae</taxon>
        <taxon>Kineococcus</taxon>
    </lineage>
</organism>
<reference evidence="2 3" key="1">
    <citation type="submission" date="2024-09" db="EMBL/GenBank/DDBJ databases">
        <authorList>
            <person name="Sun Q."/>
            <person name="Mori K."/>
        </authorList>
    </citation>
    <scope>NUCLEOTIDE SEQUENCE [LARGE SCALE GENOMIC DNA]</scope>
    <source>
        <strain evidence="2 3">TISTR 1856</strain>
    </source>
</reference>
<dbReference type="InterPro" id="IPR000835">
    <property type="entry name" value="HTH_MarR-typ"/>
</dbReference>
<evidence type="ECO:0000259" key="1">
    <source>
        <dbReference type="PROSITE" id="PS50995"/>
    </source>
</evidence>
<dbReference type="PANTHER" id="PTHR33164">
    <property type="entry name" value="TRANSCRIPTIONAL REGULATOR, MARR FAMILY"/>
    <property type="match status" value="1"/>
</dbReference>